<dbReference type="RefSeq" id="WP_030073843.1">
    <property type="nucleotide sequence ID" value="NZ_JRKI01000003.1"/>
</dbReference>
<protein>
    <recommendedName>
        <fullName evidence="1">Outer membrane channel protein CpnT-like N-terminal domain-containing protein</fullName>
    </recommendedName>
</protein>
<dbReference type="EMBL" id="JRKI01000003">
    <property type="protein sequence ID" value="KIZ19267.1"/>
    <property type="molecule type" value="Genomic_DNA"/>
</dbReference>
<dbReference type="InterPro" id="IPR036689">
    <property type="entry name" value="ESAT-6-like_sf"/>
</dbReference>
<sequence>MSINTTLVDKTTPVLETLGIPWPGGDPETLRTLAAGWRSFGQDLHRTAERLDEKVNAVVGVAWTGPGAESFKKHWQQQYEVFQDSTNNFEEMQKELDDCADHSETILHKIVELTLELTQMETSGTVLPTVTVGPSEAVATAAVAGQASKILRLVEQFEALAGRIESAMKKLAGDSRLLTYVVDRMATLLGEGLTNMAMRHAGATATEPAAGLSPGL</sequence>
<dbReference type="PATRIC" id="fig|1240678.4.peg.353"/>
<reference evidence="2 3" key="1">
    <citation type="submission" date="2014-09" db="EMBL/GenBank/DDBJ databases">
        <title>Draft genome sequence of Streptomyces natalensis ATCC 27448, producer of the antifungal pimaricin.</title>
        <authorList>
            <person name="Mendes M.V."/>
            <person name="Beites T."/>
            <person name="Pires S."/>
            <person name="Santos C.L."/>
            <person name="Moradas-Ferreira P."/>
        </authorList>
    </citation>
    <scope>NUCLEOTIDE SEQUENCE [LARGE SCALE GENOMIC DNA]</scope>
    <source>
        <strain evidence="2 3">ATCC 27448</strain>
    </source>
</reference>
<evidence type="ECO:0000313" key="2">
    <source>
        <dbReference type="EMBL" id="KIZ19267.1"/>
    </source>
</evidence>
<dbReference type="Pfam" id="PF25547">
    <property type="entry name" value="WXG100_2"/>
    <property type="match status" value="1"/>
</dbReference>
<accession>A0A0D7CV71</accession>
<dbReference type="SUPFAM" id="SSF140453">
    <property type="entry name" value="EsxAB dimer-like"/>
    <property type="match status" value="1"/>
</dbReference>
<keyword evidence="3" id="KW-1185">Reference proteome</keyword>
<comment type="caution">
    <text evidence="2">The sequence shown here is derived from an EMBL/GenBank/DDBJ whole genome shotgun (WGS) entry which is preliminary data.</text>
</comment>
<organism evidence="2 3">
    <name type="scientific">Streptomyces natalensis ATCC 27448</name>
    <dbReference type="NCBI Taxonomy" id="1240678"/>
    <lineage>
        <taxon>Bacteria</taxon>
        <taxon>Bacillati</taxon>
        <taxon>Actinomycetota</taxon>
        <taxon>Actinomycetes</taxon>
        <taxon>Kitasatosporales</taxon>
        <taxon>Streptomycetaceae</taxon>
        <taxon>Streptomyces</taxon>
    </lineage>
</organism>
<name>A0A0D7CV71_9ACTN</name>
<dbReference type="AlphaFoldDB" id="A0A0D7CV71"/>
<dbReference type="InterPro" id="IPR057746">
    <property type="entry name" value="CpnT-like_N"/>
</dbReference>
<evidence type="ECO:0000259" key="1">
    <source>
        <dbReference type="Pfam" id="PF25547"/>
    </source>
</evidence>
<proteinExistence type="predicted"/>
<evidence type="ECO:0000313" key="3">
    <source>
        <dbReference type="Proteomes" id="UP000032458"/>
    </source>
</evidence>
<dbReference type="Gene3D" id="1.10.287.1060">
    <property type="entry name" value="ESAT-6-like"/>
    <property type="match status" value="1"/>
</dbReference>
<feature type="domain" description="Outer membrane channel protein CpnT-like N-terminal" evidence="1">
    <location>
        <begin position="20"/>
        <end position="111"/>
    </location>
</feature>
<dbReference type="Proteomes" id="UP000032458">
    <property type="component" value="Unassembled WGS sequence"/>
</dbReference>
<gene>
    <name evidence="2" type="ORF">SNA_01640</name>
</gene>